<keyword evidence="3" id="KW-1185">Reference proteome</keyword>
<evidence type="ECO:0000259" key="1">
    <source>
        <dbReference type="Pfam" id="PF20182"/>
    </source>
</evidence>
<evidence type="ECO:0000313" key="3">
    <source>
        <dbReference type="Proteomes" id="UP000199501"/>
    </source>
</evidence>
<gene>
    <name evidence="2" type="ORF">SAMN05216174_113129</name>
</gene>
<dbReference type="AlphaFoldDB" id="A0A1G6VYF0"/>
<organism evidence="2 3">
    <name type="scientific">Actinokineospora iranica</name>
    <dbReference type="NCBI Taxonomy" id="1271860"/>
    <lineage>
        <taxon>Bacteria</taxon>
        <taxon>Bacillati</taxon>
        <taxon>Actinomycetota</taxon>
        <taxon>Actinomycetes</taxon>
        <taxon>Pseudonocardiales</taxon>
        <taxon>Pseudonocardiaceae</taxon>
        <taxon>Actinokineospora</taxon>
    </lineage>
</organism>
<dbReference type="Pfam" id="PF20182">
    <property type="entry name" value="DUF6545"/>
    <property type="match status" value="1"/>
</dbReference>
<protein>
    <recommendedName>
        <fullName evidence="1">DUF6545 domain-containing protein</fullName>
    </recommendedName>
</protein>
<dbReference type="InterPro" id="IPR046675">
    <property type="entry name" value="DUF6545"/>
</dbReference>
<feature type="domain" description="DUF6545" evidence="1">
    <location>
        <begin position="25"/>
        <end position="153"/>
    </location>
</feature>
<proteinExistence type="predicted"/>
<sequence length="172" mass="18721">MSAVIVIVSITLLMAGVLVPPIGTRWDAYRARRDLLPLWTLMTDLAPELVFGHRDLRALVTEIRDISIGPLRPYLDPRVDHHARTMAGAEHASAEARAIGQAAAIIVAIRAFRDGRPPLVARPPLIIGIPDQSEHPASEADEVDALVRIAKALPNPIVTHVVKELGHVHDHA</sequence>
<dbReference type="RefSeq" id="WP_091454997.1">
    <property type="nucleotide sequence ID" value="NZ_FMZZ01000013.1"/>
</dbReference>
<name>A0A1G6VYF0_9PSEU</name>
<dbReference type="Proteomes" id="UP000199501">
    <property type="component" value="Unassembled WGS sequence"/>
</dbReference>
<evidence type="ECO:0000313" key="2">
    <source>
        <dbReference type="EMBL" id="SDD57805.1"/>
    </source>
</evidence>
<reference evidence="3" key="1">
    <citation type="submission" date="2016-10" db="EMBL/GenBank/DDBJ databases">
        <authorList>
            <person name="Varghese N."/>
            <person name="Submissions S."/>
        </authorList>
    </citation>
    <scope>NUCLEOTIDE SEQUENCE [LARGE SCALE GENOMIC DNA]</scope>
    <source>
        <strain evidence="3">IBRC-M 10403</strain>
    </source>
</reference>
<dbReference type="EMBL" id="FMZZ01000013">
    <property type="protein sequence ID" value="SDD57805.1"/>
    <property type="molecule type" value="Genomic_DNA"/>
</dbReference>
<dbReference type="OrthoDB" id="3685619at2"/>
<accession>A0A1G6VYF0</accession>